<evidence type="ECO:0000256" key="2">
    <source>
        <dbReference type="ARBA" id="ARBA00009347"/>
    </source>
</evidence>
<dbReference type="SUPFAM" id="SSF56645">
    <property type="entry name" value="Acyl-CoA dehydrogenase NM domain-like"/>
    <property type="match status" value="1"/>
</dbReference>
<dbReference type="GO" id="GO:0003995">
    <property type="term" value="F:acyl-CoA dehydrogenase activity"/>
    <property type="evidence" value="ECO:0007669"/>
    <property type="project" value="InterPro"/>
</dbReference>
<proteinExistence type="inferred from homology"/>
<feature type="domain" description="Acyl-CoA dehydrogenase/oxidase N-terminal" evidence="9">
    <location>
        <begin position="6"/>
        <end position="120"/>
    </location>
</feature>
<evidence type="ECO:0000313" key="10">
    <source>
        <dbReference type="EMBL" id="GGI07606.1"/>
    </source>
</evidence>
<evidence type="ECO:0000256" key="5">
    <source>
        <dbReference type="ARBA" id="ARBA00023002"/>
    </source>
</evidence>
<dbReference type="Gene3D" id="2.40.110.10">
    <property type="entry name" value="Butyryl-CoA Dehydrogenase, subunit A, domain 2"/>
    <property type="match status" value="1"/>
</dbReference>
<comment type="cofactor">
    <cofactor evidence="1 6">
        <name>FAD</name>
        <dbReference type="ChEBI" id="CHEBI:57692"/>
    </cofactor>
</comment>
<dbReference type="InterPro" id="IPR009075">
    <property type="entry name" value="AcylCo_DH/oxidase_C"/>
</dbReference>
<protein>
    <submittedName>
        <fullName evidence="10">Acyl-CoA dehydrogenase</fullName>
    </submittedName>
</protein>
<name>A0A8J3EUF6_9ACTN</name>
<reference evidence="10" key="2">
    <citation type="submission" date="2020-09" db="EMBL/GenBank/DDBJ databases">
        <authorList>
            <person name="Sun Q."/>
            <person name="Zhou Y."/>
        </authorList>
    </citation>
    <scope>NUCLEOTIDE SEQUENCE</scope>
    <source>
        <strain evidence="10">CGMCC 1.14988</strain>
    </source>
</reference>
<comment type="similarity">
    <text evidence="2 6">Belongs to the acyl-CoA dehydrogenase family.</text>
</comment>
<evidence type="ECO:0000256" key="1">
    <source>
        <dbReference type="ARBA" id="ARBA00001974"/>
    </source>
</evidence>
<dbReference type="FunFam" id="2.40.110.10:FF:000002">
    <property type="entry name" value="Acyl-CoA dehydrogenase fadE12"/>
    <property type="match status" value="1"/>
</dbReference>
<keyword evidence="4 6" id="KW-0274">FAD</keyword>
<keyword evidence="3 6" id="KW-0285">Flavoprotein</keyword>
<evidence type="ECO:0000256" key="4">
    <source>
        <dbReference type="ARBA" id="ARBA00022827"/>
    </source>
</evidence>
<dbReference type="InterPro" id="IPR006091">
    <property type="entry name" value="Acyl-CoA_Oxase/DH_mid-dom"/>
</dbReference>
<dbReference type="FunFam" id="1.20.140.10:FF:000001">
    <property type="entry name" value="Acyl-CoA dehydrogenase"/>
    <property type="match status" value="1"/>
</dbReference>
<gene>
    <name evidence="10" type="ORF">GCM10011354_24930</name>
</gene>
<comment type="caution">
    <text evidence="10">The sequence shown here is derived from an EMBL/GenBank/DDBJ whole genome shotgun (WGS) entry which is preliminary data.</text>
</comment>
<organism evidence="10 11">
    <name type="scientific">Egicoccus halophilus</name>
    <dbReference type="NCBI Taxonomy" id="1670830"/>
    <lineage>
        <taxon>Bacteria</taxon>
        <taxon>Bacillati</taxon>
        <taxon>Actinomycetota</taxon>
        <taxon>Nitriliruptoria</taxon>
        <taxon>Egicoccales</taxon>
        <taxon>Egicoccaceae</taxon>
        <taxon>Egicoccus</taxon>
    </lineage>
</organism>
<keyword evidence="11" id="KW-1185">Reference proteome</keyword>
<accession>A0A8J3EUF6</accession>
<dbReference type="EMBL" id="BMHA01000009">
    <property type="protein sequence ID" value="GGI07606.1"/>
    <property type="molecule type" value="Genomic_DNA"/>
</dbReference>
<evidence type="ECO:0000256" key="6">
    <source>
        <dbReference type="RuleBase" id="RU362125"/>
    </source>
</evidence>
<dbReference type="RefSeq" id="WP_165403728.1">
    <property type="nucleotide sequence ID" value="NZ_BMHA01000009.1"/>
</dbReference>
<dbReference type="PROSITE" id="PS00072">
    <property type="entry name" value="ACYL_COA_DH_1"/>
    <property type="match status" value="1"/>
</dbReference>
<evidence type="ECO:0000259" key="8">
    <source>
        <dbReference type="Pfam" id="PF02770"/>
    </source>
</evidence>
<dbReference type="InterPro" id="IPR046373">
    <property type="entry name" value="Acyl-CoA_Oxase/DH_mid-dom_sf"/>
</dbReference>
<sequence length="383" mass="41325">MDLRLTEEQEAFAASVRAFAREHVEPTVLERDRAGRWDPDVWARVAGFGLAGLPVPEAYGGSGADVLTTGLALEALAHGGRDAGLNLSLGAHLTIGCMPIVLHGTEEQRQRWLPRMARGESIGAFAITEPEAGSDTASMRTSARREGDVFVLDGTKTFVTNGGLADVVTVVARTDPDAPASQAFTAFLVETGWAGFEVSRELHKLGNRTSPTVELSFAGVEVPEAAVLGEPGTALWKVGFECFDWERCCMIASAVGGMHRDLDECVRYAREREAFGKPIGDFGAIQHKLAQMRIRLENARFLQRQAAWRKDAGEEHQLEASMAKAYVGEAAVASALDAVQLHGGWGYVDEFHVERSLRDAKLAAIGGGTTEIQELLIARQLLG</sequence>
<dbReference type="InterPro" id="IPR006089">
    <property type="entry name" value="Acyl-CoA_DH_CS"/>
</dbReference>
<dbReference type="Pfam" id="PF02770">
    <property type="entry name" value="Acyl-CoA_dh_M"/>
    <property type="match status" value="1"/>
</dbReference>
<feature type="domain" description="Acyl-CoA oxidase/dehydrogenase middle" evidence="8">
    <location>
        <begin position="124"/>
        <end position="219"/>
    </location>
</feature>
<dbReference type="Proteomes" id="UP000650511">
    <property type="component" value="Unassembled WGS sequence"/>
</dbReference>
<dbReference type="InterPro" id="IPR037069">
    <property type="entry name" value="AcylCoA_DH/ox_N_sf"/>
</dbReference>
<feature type="domain" description="Acyl-CoA dehydrogenase/oxidase C-terminal" evidence="7">
    <location>
        <begin position="236"/>
        <end position="382"/>
    </location>
</feature>
<dbReference type="SUPFAM" id="SSF47203">
    <property type="entry name" value="Acyl-CoA dehydrogenase C-terminal domain-like"/>
    <property type="match status" value="1"/>
</dbReference>
<keyword evidence="5 6" id="KW-0560">Oxidoreductase</keyword>
<evidence type="ECO:0000256" key="3">
    <source>
        <dbReference type="ARBA" id="ARBA00022630"/>
    </source>
</evidence>
<evidence type="ECO:0000259" key="9">
    <source>
        <dbReference type="Pfam" id="PF02771"/>
    </source>
</evidence>
<dbReference type="PANTHER" id="PTHR43884">
    <property type="entry name" value="ACYL-COA DEHYDROGENASE"/>
    <property type="match status" value="1"/>
</dbReference>
<evidence type="ECO:0000313" key="11">
    <source>
        <dbReference type="Proteomes" id="UP000650511"/>
    </source>
</evidence>
<evidence type="ECO:0000259" key="7">
    <source>
        <dbReference type="Pfam" id="PF00441"/>
    </source>
</evidence>
<dbReference type="InterPro" id="IPR036250">
    <property type="entry name" value="AcylCo_DH-like_C"/>
</dbReference>
<dbReference type="GO" id="GO:0050660">
    <property type="term" value="F:flavin adenine dinucleotide binding"/>
    <property type="evidence" value="ECO:0007669"/>
    <property type="project" value="InterPro"/>
</dbReference>
<dbReference type="InterPro" id="IPR013786">
    <property type="entry name" value="AcylCoA_DH/ox_N"/>
</dbReference>
<dbReference type="Gene3D" id="1.10.540.10">
    <property type="entry name" value="Acyl-CoA dehydrogenase/oxidase, N-terminal domain"/>
    <property type="match status" value="1"/>
</dbReference>
<reference evidence="10" key="1">
    <citation type="journal article" date="2014" name="Int. J. Syst. Evol. Microbiol.">
        <title>Complete genome sequence of Corynebacterium casei LMG S-19264T (=DSM 44701T), isolated from a smear-ripened cheese.</title>
        <authorList>
            <consortium name="US DOE Joint Genome Institute (JGI-PGF)"/>
            <person name="Walter F."/>
            <person name="Albersmeier A."/>
            <person name="Kalinowski J."/>
            <person name="Ruckert C."/>
        </authorList>
    </citation>
    <scope>NUCLEOTIDE SEQUENCE</scope>
    <source>
        <strain evidence="10">CGMCC 1.14988</strain>
    </source>
</reference>
<dbReference type="AlphaFoldDB" id="A0A8J3EUF6"/>
<dbReference type="Pfam" id="PF02771">
    <property type="entry name" value="Acyl-CoA_dh_N"/>
    <property type="match status" value="1"/>
</dbReference>
<dbReference type="InterPro" id="IPR009100">
    <property type="entry name" value="AcylCoA_DH/oxidase_NM_dom_sf"/>
</dbReference>
<dbReference type="PROSITE" id="PS00073">
    <property type="entry name" value="ACYL_COA_DH_2"/>
    <property type="match status" value="1"/>
</dbReference>
<dbReference type="PIRSF" id="PIRSF016578">
    <property type="entry name" value="HsaA"/>
    <property type="match status" value="1"/>
</dbReference>
<dbReference type="Pfam" id="PF00441">
    <property type="entry name" value="Acyl-CoA_dh_1"/>
    <property type="match status" value="1"/>
</dbReference>
<dbReference type="Gene3D" id="1.20.140.10">
    <property type="entry name" value="Butyryl-CoA Dehydrogenase, subunit A, domain 3"/>
    <property type="match status" value="1"/>
</dbReference>
<dbReference type="PANTHER" id="PTHR43884:SF12">
    <property type="entry name" value="ISOVALERYL-COA DEHYDROGENASE, MITOCHONDRIAL-RELATED"/>
    <property type="match status" value="1"/>
</dbReference>